<reference evidence="1" key="1">
    <citation type="journal article" date="2014" name="Front. Microbiol.">
        <title>High frequency of phylogenetically diverse reductive dehalogenase-homologous genes in deep subseafloor sedimentary metagenomes.</title>
        <authorList>
            <person name="Kawai M."/>
            <person name="Futagami T."/>
            <person name="Toyoda A."/>
            <person name="Takaki Y."/>
            <person name="Nishi S."/>
            <person name="Hori S."/>
            <person name="Arai W."/>
            <person name="Tsubouchi T."/>
            <person name="Morono Y."/>
            <person name="Uchiyama I."/>
            <person name="Ito T."/>
            <person name="Fujiyama A."/>
            <person name="Inagaki F."/>
            <person name="Takami H."/>
        </authorList>
    </citation>
    <scope>NUCLEOTIDE SEQUENCE</scope>
    <source>
        <strain evidence="1">Expedition CK06-06</strain>
    </source>
</reference>
<dbReference type="AlphaFoldDB" id="X0YCQ4"/>
<sequence>ELCDAAIELFDAHVRKAGERPVDDEAVTALFQQLLPQVTRLVALHFQRTLVNRALNRLRGNEEHGALEAALAATESARLEVEVNWR</sequence>
<accession>X0YCQ4</accession>
<dbReference type="EMBL" id="BARS01040333">
    <property type="protein sequence ID" value="GAG34621.1"/>
    <property type="molecule type" value="Genomic_DNA"/>
</dbReference>
<evidence type="ECO:0008006" key="2">
    <source>
        <dbReference type="Google" id="ProtNLM"/>
    </source>
</evidence>
<proteinExistence type="predicted"/>
<name>X0YCQ4_9ZZZZ</name>
<protein>
    <recommendedName>
        <fullName evidence="2">RsbT co-antagonist protein RsbRD N-terminal domain-containing protein</fullName>
    </recommendedName>
</protein>
<comment type="caution">
    <text evidence="1">The sequence shown here is derived from an EMBL/GenBank/DDBJ whole genome shotgun (WGS) entry which is preliminary data.</text>
</comment>
<organism evidence="1">
    <name type="scientific">marine sediment metagenome</name>
    <dbReference type="NCBI Taxonomy" id="412755"/>
    <lineage>
        <taxon>unclassified sequences</taxon>
        <taxon>metagenomes</taxon>
        <taxon>ecological metagenomes</taxon>
    </lineage>
</organism>
<gene>
    <name evidence="1" type="ORF">S01H1_61506</name>
</gene>
<feature type="non-terminal residue" evidence="1">
    <location>
        <position position="1"/>
    </location>
</feature>
<evidence type="ECO:0000313" key="1">
    <source>
        <dbReference type="EMBL" id="GAG34621.1"/>
    </source>
</evidence>